<dbReference type="InterPro" id="IPR007690">
    <property type="entry name" value="T2SS_GspM"/>
</dbReference>
<sequence length="150" mass="17093">MMASLNNSWLGQRWSDLEASEQRLLKIAAPLVVLMLLYLLVWQPVQAWRESSAINQQQQAQDLQRLEALSTRLVSVVFLDERQWLGLAESVGLRQVKLVEEGDLRKISAEAANPAMVERFLNAAAKKGWYWQTLNLQGAPIQLEVELRPL</sequence>
<reference evidence="2" key="1">
    <citation type="journal article" date="2019" name="Int. J. Syst. Evol. Microbiol.">
        <title>The Global Catalogue of Microorganisms (GCM) 10K type strain sequencing project: providing services to taxonomists for standard genome sequencing and annotation.</title>
        <authorList>
            <consortium name="The Broad Institute Genomics Platform"/>
            <consortium name="The Broad Institute Genome Sequencing Center for Infectious Disease"/>
            <person name="Wu L."/>
            <person name="Ma J."/>
        </authorList>
    </citation>
    <scope>NUCLEOTIDE SEQUENCE [LARGE SCALE GENOMIC DNA]</scope>
    <source>
        <strain evidence="2">NBRC 100033</strain>
    </source>
</reference>
<organism evidence="1 2">
    <name type="scientific">Marinospirillum insulare</name>
    <dbReference type="NCBI Taxonomy" id="217169"/>
    <lineage>
        <taxon>Bacteria</taxon>
        <taxon>Pseudomonadati</taxon>
        <taxon>Pseudomonadota</taxon>
        <taxon>Gammaproteobacteria</taxon>
        <taxon>Oceanospirillales</taxon>
        <taxon>Oceanospirillaceae</taxon>
        <taxon>Marinospirillum</taxon>
    </lineage>
</organism>
<protein>
    <recommendedName>
        <fullName evidence="3">Type II secretory pathway, component PulM</fullName>
    </recommendedName>
</protein>
<evidence type="ECO:0000313" key="1">
    <source>
        <dbReference type="EMBL" id="GLR63078.1"/>
    </source>
</evidence>
<name>A0ABQ5ZYL6_9GAMM</name>
<dbReference type="Proteomes" id="UP001156682">
    <property type="component" value="Unassembled WGS sequence"/>
</dbReference>
<evidence type="ECO:0000313" key="2">
    <source>
        <dbReference type="Proteomes" id="UP001156682"/>
    </source>
</evidence>
<dbReference type="Pfam" id="PF04612">
    <property type="entry name" value="T2SSM"/>
    <property type="match status" value="1"/>
</dbReference>
<keyword evidence="2" id="KW-1185">Reference proteome</keyword>
<accession>A0ABQ5ZYL6</accession>
<evidence type="ECO:0008006" key="3">
    <source>
        <dbReference type="Google" id="ProtNLM"/>
    </source>
</evidence>
<dbReference type="RefSeq" id="WP_027850199.1">
    <property type="nucleotide sequence ID" value="NZ_BSOR01000011.1"/>
</dbReference>
<comment type="caution">
    <text evidence="1">The sequence shown here is derived from an EMBL/GenBank/DDBJ whole genome shotgun (WGS) entry which is preliminary data.</text>
</comment>
<gene>
    <name evidence="1" type="ORF">GCM10007878_05130</name>
</gene>
<dbReference type="EMBL" id="BSOR01000011">
    <property type="protein sequence ID" value="GLR63078.1"/>
    <property type="molecule type" value="Genomic_DNA"/>
</dbReference>
<proteinExistence type="predicted"/>